<dbReference type="Pfam" id="PF00583">
    <property type="entry name" value="Acetyltransf_1"/>
    <property type="match status" value="1"/>
</dbReference>
<evidence type="ECO:0000313" key="3">
    <source>
        <dbReference type="Proteomes" id="UP001607157"/>
    </source>
</evidence>
<name>A0ABW7I3S3_9RHOB</name>
<dbReference type="Gene3D" id="3.40.630.30">
    <property type="match status" value="1"/>
</dbReference>
<organism evidence="2 3">
    <name type="scientific">Roseovarius aquimarinus</name>
    <dbReference type="NCBI Taxonomy" id="1229156"/>
    <lineage>
        <taxon>Bacteria</taxon>
        <taxon>Pseudomonadati</taxon>
        <taxon>Pseudomonadota</taxon>
        <taxon>Alphaproteobacteria</taxon>
        <taxon>Rhodobacterales</taxon>
        <taxon>Roseobacteraceae</taxon>
        <taxon>Roseovarius</taxon>
    </lineage>
</organism>
<evidence type="ECO:0000259" key="1">
    <source>
        <dbReference type="PROSITE" id="PS51186"/>
    </source>
</evidence>
<dbReference type="EMBL" id="JBIHMM010000001">
    <property type="protein sequence ID" value="MFH0252748.1"/>
    <property type="molecule type" value="Genomic_DNA"/>
</dbReference>
<proteinExistence type="predicted"/>
<accession>A0ABW7I3S3</accession>
<sequence>MRSKPAPTAFDIRRLWSADSTILIEHFQRLDTQTRHMRFGGPVSDSFVTDYAAQALSIDSVIFGAFPDGGLRGVAELRGILGMWPKQAEIALLVEPDWQDGGIGDALLGRVIAAAQNRGINKVHMLCLRENARMQSLARKHEAELIFYIGDVEATLQPPWPTPMSVFEEVYGDPHGYFRAVFPLGPWLPRRSE</sequence>
<protein>
    <submittedName>
        <fullName evidence="2">GNAT family N-acetyltransferase</fullName>
        <ecNumber evidence="2">2.3.-.-</ecNumber>
    </submittedName>
</protein>
<comment type="caution">
    <text evidence="2">The sequence shown here is derived from an EMBL/GenBank/DDBJ whole genome shotgun (WGS) entry which is preliminary data.</text>
</comment>
<feature type="domain" description="N-acetyltransferase" evidence="1">
    <location>
        <begin position="10"/>
        <end position="169"/>
    </location>
</feature>
<reference evidence="2 3" key="1">
    <citation type="submission" date="2024-10" db="EMBL/GenBank/DDBJ databases">
        <authorList>
            <person name="Yang X.-N."/>
        </authorList>
    </citation>
    <scope>NUCLEOTIDE SEQUENCE [LARGE SCALE GENOMIC DNA]</scope>
    <source>
        <strain evidence="2 3">CAU 1059</strain>
    </source>
</reference>
<dbReference type="CDD" id="cd04301">
    <property type="entry name" value="NAT_SF"/>
    <property type="match status" value="1"/>
</dbReference>
<dbReference type="InterPro" id="IPR000182">
    <property type="entry name" value="GNAT_dom"/>
</dbReference>
<dbReference type="InterPro" id="IPR016181">
    <property type="entry name" value="Acyl_CoA_acyltransferase"/>
</dbReference>
<dbReference type="PROSITE" id="PS51186">
    <property type="entry name" value="GNAT"/>
    <property type="match status" value="1"/>
</dbReference>
<keyword evidence="2" id="KW-0012">Acyltransferase</keyword>
<evidence type="ECO:0000313" key="2">
    <source>
        <dbReference type="EMBL" id="MFH0252748.1"/>
    </source>
</evidence>
<dbReference type="SUPFAM" id="SSF55729">
    <property type="entry name" value="Acyl-CoA N-acyltransferases (Nat)"/>
    <property type="match status" value="1"/>
</dbReference>
<keyword evidence="3" id="KW-1185">Reference proteome</keyword>
<dbReference type="RefSeq" id="WP_377169021.1">
    <property type="nucleotide sequence ID" value="NZ_JBHTJC010000001.1"/>
</dbReference>
<dbReference type="GO" id="GO:0016746">
    <property type="term" value="F:acyltransferase activity"/>
    <property type="evidence" value="ECO:0007669"/>
    <property type="project" value="UniProtKB-KW"/>
</dbReference>
<keyword evidence="2" id="KW-0808">Transferase</keyword>
<dbReference type="Proteomes" id="UP001607157">
    <property type="component" value="Unassembled WGS sequence"/>
</dbReference>
<dbReference type="EC" id="2.3.-.-" evidence="2"/>
<gene>
    <name evidence="2" type="ORF">ACGRVM_02520</name>
</gene>